<evidence type="ECO:0000313" key="7">
    <source>
        <dbReference type="Proteomes" id="UP000078390"/>
    </source>
</evidence>
<name>A0A179D7S4_9BACT</name>
<gene>
    <name evidence="6" type="ORF">TDIS_0339</name>
</gene>
<feature type="binding site" evidence="5">
    <location>
        <position position="21"/>
    </location>
    <ligand>
        <name>a divalent metal cation</name>
        <dbReference type="ChEBI" id="CHEBI:60240"/>
        <label>1</label>
    </ligand>
</feature>
<evidence type="ECO:0000256" key="1">
    <source>
        <dbReference type="ARBA" id="ARBA00006964"/>
    </source>
</evidence>
<dbReference type="AlphaFoldDB" id="A0A179D7S4"/>
<comment type="caution">
    <text evidence="6">The sequence shown here is derived from an EMBL/GenBank/DDBJ whole genome shotgun (WGS) entry which is preliminary data.</text>
</comment>
<feature type="binding site" evidence="5">
    <location>
        <position position="20"/>
    </location>
    <ligand>
        <name>a divalent metal cation</name>
        <dbReference type="ChEBI" id="CHEBI:60240"/>
        <label>1</label>
    </ligand>
</feature>
<dbReference type="NCBIfam" id="TIGR00486">
    <property type="entry name" value="YbgI_SA1388"/>
    <property type="match status" value="1"/>
</dbReference>
<comment type="similarity">
    <text evidence="1">Belongs to the GTP cyclohydrolase I type 2/NIF3 family.</text>
</comment>
<keyword evidence="7" id="KW-1185">Reference proteome</keyword>
<keyword evidence="4 5" id="KW-0479">Metal-binding</keyword>
<dbReference type="InterPro" id="IPR036069">
    <property type="entry name" value="DUF34/NIF3_sf"/>
</dbReference>
<proteinExistence type="inferred from homology"/>
<dbReference type="GO" id="GO:0005737">
    <property type="term" value="C:cytoplasm"/>
    <property type="evidence" value="ECO:0007669"/>
    <property type="project" value="TreeGrafter"/>
</dbReference>
<reference evidence="6 7" key="1">
    <citation type="submission" date="2016-04" db="EMBL/GenBank/DDBJ databases">
        <title>Genome analysis of Thermosulfurimonas dismutans, the first thermophilic sulfur-disproportionating bacterium of the phylum Thermodesulfobacteria.</title>
        <authorList>
            <person name="Mardanov A.V."/>
            <person name="Beletsky A.V."/>
            <person name="Kadnikov V.V."/>
            <person name="Slobodkin A.I."/>
            <person name="Ravin N.V."/>
        </authorList>
    </citation>
    <scope>NUCLEOTIDE SEQUENCE [LARGE SCALE GENOMIC DNA]</scope>
    <source>
        <strain evidence="6 7">S95</strain>
    </source>
</reference>
<dbReference type="EMBL" id="LWLG01000001">
    <property type="protein sequence ID" value="OAQ21821.1"/>
    <property type="molecule type" value="Genomic_DNA"/>
</dbReference>
<dbReference type="STRING" id="999894.TDIS_0339"/>
<evidence type="ECO:0000256" key="2">
    <source>
        <dbReference type="ARBA" id="ARBA00011643"/>
    </source>
</evidence>
<dbReference type="GO" id="GO:0046872">
    <property type="term" value="F:metal ion binding"/>
    <property type="evidence" value="ECO:0007669"/>
    <property type="project" value="UniProtKB-KW"/>
</dbReference>
<feature type="binding site" evidence="5">
    <location>
        <position position="59"/>
    </location>
    <ligand>
        <name>a divalent metal cation</name>
        <dbReference type="ChEBI" id="CHEBI:60240"/>
        <label>1</label>
    </ligand>
</feature>
<accession>A0A179D7S4</accession>
<sequence>MTAEVVDWLFSEEIDCLLTHHPLFFRPLKSLREDDPWTQLIVRLIRAEKVVISYHTNLDAAPGGVTEVLAEALGFKCEKALKPVSPDLPKIGLGRMAYVEFPISVSEIARKLASLIHFPVFTVGPDRKVKRVAICAGSGAGLIPKVLQNGAEAYITGEVKHHVARDVELVGLSMVVADHYAMEVYFLKNLKERLAARFPGLKISLFKGRSPFHPVTN</sequence>
<dbReference type="Gene3D" id="3.40.1390.30">
    <property type="entry name" value="NIF3 (NGG1p interacting factor 3)-like"/>
    <property type="match status" value="2"/>
</dbReference>
<feature type="binding site" evidence="5">
    <location>
        <position position="179"/>
    </location>
    <ligand>
        <name>a divalent metal cation</name>
        <dbReference type="ChEBI" id="CHEBI:60240"/>
        <label>1</label>
    </ligand>
</feature>
<protein>
    <recommendedName>
        <fullName evidence="3">GTP cyclohydrolase 1 type 2 homolog</fullName>
    </recommendedName>
</protein>
<dbReference type="PANTHER" id="PTHR13799">
    <property type="entry name" value="NGG1 INTERACTING FACTOR 3"/>
    <property type="match status" value="1"/>
</dbReference>
<comment type="subunit">
    <text evidence="2">Homohexamer.</text>
</comment>
<organism evidence="6 7">
    <name type="scientific">Thermosulfurimonas dismutans</name>
    <dbReference type="NCBI Taxonomy" id="999894"/>
    <lineage>
        <taxon>Bacteria</taxon>
        <taxon>Pseudomonadati</taxon>
        <taxon>Thermodesulfobacteriota</taxon>
        <taxon>Thermodesulfobacteria</taxon>
        <taxon>Thermodesulfobacteriales</taxon>
        <taxon>Thermodesulfobacteriaceae</taxon>
        <taxon>Thermosulfurimonas</taxon>
    </lineage>
</organism>
<dbReference type="PANTHER" id="PTHR13799:SF14">
    <property type="entry name" value="GTP CYCLOHYDROLASE 1 TYPE 2 HOMOLOG"/>
    <property type="match status" value="1"/>
</dbReference>
<dbReference type="FunFam" id="3.40.1390.30:FF:000001">
    <property type="entry name" value="GTP cyclohydrolase 1 type 2"/>
    <property type="match status" value="1"/>
</dbReference>
<dbReference type="SUPFAM" id="SSF102705">
    <property type="entry name" value="NIF3 (NGG1p interacting factor 3)-like"/>
    <property type="match status" value="1"/>
</dbReference>
<feature type="binding site" evidence="5">
    <location>
        <position position="183"/>
    </location>
    <ligand>
        <name>a divalent metal cation</name>
        <dbReference type="ChEBI" id="CHEBI:60240"/>
        <label>1</label>
    </ligand>
</feature>
<evidence type="ECO:0000256" key="5">
    <source>
        <dbReference type="PIRSR" id="PIRSR602678-1"/>
    </source>
</evidence>
<dbReference type="InterPro" id="IPR002678">
    <property type="entry name" value="DUF34/NIF3"/>
</dbReference>
<dbReference type="Pfam" id="PF01784">
    <property type="entry name" value="DUF34_NIF3"/>
    <property type="match status" value="1"/>
</dbReference>
<evidence type="ECO:0000256" key="3">
    <source>
        <dbReference type="ARBA" id="ARBA00022112"/>
    </source>
</evidence>
<evidence type="ECO:0000256" key="4">
    <source>
        <dbReference type="ARBA" id="ARBA00022723"/>
    </source>
</evidence>
<dbReference type="Proteomes" id="UP000078390">
    <property type="component" value="Unassembled WGS sequence"/>
</dbReference>
<evidence type="ECO:0000313" key="6">
    <source>
        <dbReference type="EMBL" id="OAQ21821.1"/>
    </source>
</evidence>